<accession>A0A1F7S4J7</accession>
<sequence>MENKKTSFKMDKSVFSVASFDDISDETVYWQSKTPIERLEALEFLRQVIFGYDPATSRLQRIIEFAEFK</sequence>
<proteinExistence type="predicted"/>
<dbReference type="AlphaFoldDB" id="A0A1F7S4J7"/>
<dbReference type="EMBL" id="MGDD01000032">
    <property type="protein sequence ID" value="OGL48712.1"/>
    <property type="molecule type" value="Genomic_DNA"/>
</dbReference>
<protein>
    <submittedName>
        <fullName evidence="1">Uncharacterized protein</fullName>
    </submittedName>
</protein>
<comment type="caution">
    <text evidence="1">The sequence shown here is derived from an EMBL/GenBank/DDBJ whole genome shotgun (WGS) entry which is preliminary data.</text>
</comment>
<evidence type="ECO:0000313" key="2">
    <source>
        <dbReference type="Proteomes" id="UP000179266"/>
    </source>
</evidence>
<evidence type="ECO:0000313" key="1">
    <source>
        <dbReference type="EMBL" id="OGL48712.1"/>
    </source>
</evidence>
<gene>
    <name evidence="1" type="ORF">A2161_05475</name>
</gene>
<reference evidence="1 2" key="1">
    <citation type="journal article" date="2016" name="Nat. Commun.">
        <title>Thousands of microbial genomes shed light on interconnected biogeochemical processes in an aquifer system.</title>
        <authorList>
            <person name="Anantharaman K."/>
            <person name="Brown C.T."/>
            <person name="Hug L.A."/>
            <person name="Sharon I."/>
            <person name="Castelle C.J."/>
            <person name="Probst A.J."/>
            <person name="Thomas B.C."/>
            <person name="Singh A."/>
            <person name="Wilkins M.J."/>
            <person name="Karaoz U."/>
            <person name="Brodie E.L."/>
            <person name="Williams K.H."/>
            <person name="Hubbard S.S."/>
            <person name="Banfield J.F."/>
        </authorList>
    </citation>
    <scope>NUCLEOTIDE SEQUENCE [LARGE SCALE GENOMIC DNA]</scope>
</reference>
<organism evidence="1 2">
    <name type="scientific">Candidatus Schekmanbacteria bacterium RBG_13_48_7</name>
    <dbReference type="NCBI Taxonomy" id="1817878"/>
    <lineage>
        <taxon>Bacteria</taxon>
        <taxon>Candidatus Schekmaniibacteriota</taxon>
    </lineage>
</organism>
<name>A0A1F7S4J7_9BACT</name>
<dbReference type="Proteomes" id="UP000179266">
    <property type="component" value="Unassembled WGS sequence"/>
</dbReference>